<evidence type="ECO:0008006" key="5">
    <source>
        <dbReference type="Google" id="ProtNLM"/>
    </source>
</evidence>
<organism evidence="1 3">
    <name type="scientific">Kurthia zopfii</name>
    <dbReference type="NCBI Taxonomy" id="1650"/>
    <lineage>
        <taxon>Bacteria</taxon>
        <taxon>Bacillati</taxon>
        <taxon>Bacillota</taxon>
        <taxon>Bacilli</taxon>
        <taxon>Bacillales</taxon>
        <taxon>Caryophanaceae</taxon>
        <taxon>Kurthia</taxon>
    </lineage>
</organism>
<dbReference type="OrthoDB" id="2453979at2"/>
<proteinExistence type="predicted"/>
<protein>
    <recommendedName>
        <fullName evidence="5">DUF4393 domain-containing protein</fullName>
    </recommendedName>
</protein>
<evidence type="ECO:0000313" key="1">
    <source>
        <dbReference type="EMBL" id="STX11087.1"/>
    </source>
</evidence>
<evidence type="ECO:0000313" key="4">
    <source>
        <dbReference type="Proteomes" id="UP000294641"/>
    </source>
</evidence>
<sequence length="270" mass="31076">MGEKKELVKPLVIESVIDAVSSQGAELVKSTGMGMIGSIATDAVASFIPGLGNAYMSYKQSRLQRNFNTFEEELVGRITRLDELFKLKNTEQKEELDRLCELVLGYVGDEPQEEKIKYLVTGFMNIAEHEKITEDFVLVFYDMLRDLRIIDLTVLKLYGKNYLNEPDENVNNYQDVLDVHGISYEQYETIRRNLVRKGILTTKTDVILEKDLEEIEKAINELQKSLSMATNPKNKSKLPTLKKVKLKSKDRLELTKFGKDFIRYFLEELS</sequence>
<evidence type="ECO:0000313" key="3">
    <source>
        <dbReference type="Proteomes" id="UP000254330"/>
    </source>
</evidence>
<dbReference type="Proteomes" id="UP000254330">
    <property type="component" value="Unassembled WGS sequence"/>
</dbReference>
<gene>
    <name evidence="2" type="ORF">DFR61_11822</name>
    <name evidence="1" type="ORF">NCTC10597_02883</name>
</gene>
<dbReference type="EMBL" id="UGNP01000001">
    <property type="protein sequence ID" value="STX11087.1"/>
    <property type="molecule type" value="Genomic_DNA"/>
</dbReference>
<comment type="caution">
    <text evidence="1">The sequence shown here is derived from an EMBL/GenBank/DDBJ whole genome shotgun (WGS) entry which is preliminary data.</text>
</comment>
<dbReference type="AlphaFoldDB" id="A0A8B4QEF9"/>
<keyword evidence="4" id="KW-1185">Reference proteome</keyword>
<reference evidence="1 3" key="1">
    <citation type="submission" date="2018-06" db="EMBL/GenBank/DDBJ databases">
        <authorList>
            <consortium name="Pathogen Informatics"/>
            <person name="Doyle S."/>
        </authorList>
    </citation>
    <scope>NUCLEOTIDE SEQUENCE [LARGE SCALE GENOMIC DNA]</scope>
    <source>
        <strain evidence="1 3">NCTC10597</strain>
    </source>
</reference>
<dbReference type="RefSeq" id="WP_109349738.1">
    <property type="nucleotide sequence ID" value="NZ_BJUE01000010.1"/>
</dbReference>
<name>A0A8B4QEF9_9BACL</name>
<dbReference type="Proteomes" id="UP000294641">
    <property type="component" value="Unassembled WGS sequence"/>
</dbReference>
<reference evidence="2 4" key="2">
    <citation type="submission" date="2019-03" db="EMBL/GenBank/DDBJ databases">
        <title>Genomic Encyclopedia of Type Strains, Phase IV (KMG-IV): sequencing the most valuable type-strain genomes for metagenomic binning, comparative biology and taxonomic classification.</title>
        <authorList>
            <person name="Goeker M."/>
        </authorList>
    </citation>
    <scope>NUCLEOTIDE SEQUENCE [LARGE SCALE GENOMIC DNA]</scope>
    <source>
        <strain evidence="2 4">DSM 20580</strain>
    </source>
</reference>
<evidence type="ECO:0000313" key="2">
    <source>
        <dbReference type="EMBL" id="TDR37896.1"/>
    </source>
</evidence>
<dbReference type="EMBL" id="SNZG01000018">
    <property type="protein sequence ID" value="TDR37896.1"/>
    <property type="molecule type" value="Genomic_DNA"/>
</dbReference>
<accession>A0A8B4QEF9</accession>